<dbReference type="InterPro" id="IPR015168">
    <property type="entry name" value="SsuA/THI5"/>
</dbReference>
<proteinExistence type="predicted"/>
<dbReference type="Pfam" id="PF09084">
    <property type="entry name" value="NMT1"/>
    <property type="match status" value="1"/>
</dbReference>
<keyword evidence="2" id="KW-0456">Lyase</keyword>
<dbReference type="EMBL" id="CP012748">
    <property type="protein sequence ID" value="ALL71245.1"/>
    <property type="molecule type" value="Genomic_DNA"/>
</dbReference>
<dbReference type="EC" id="4.1.1.55" evidence="2"/>
<name>A0A0N7JW77_9BURK</name>
<dbReference type="SUPFAM" id="SSF53850">
    <property type="entry name" value="Periplasmic binding protein-like II"/>
    <property type="match status" value="1"/>
</dbReference>
<keyword evidence="2" id="KW-0614">Plasmid</keyword>
<accession>A0A0N7JW77</accession>
<geneLocation type="plasmid" evidence="3"/>
<dbReference type="GeneID" id="69974630"/>
<dbReference type="RefSeq" id="WP_035992670.1">
    <property type="nucleotide sequence ID" value="NZ_CP012748.1"/>
</dbReference>
<dbReference type="AlphaFoldDB" id="A0A0N7JW77"/>
<evidence type="ECO:0000259" key="1">
    <source>
        <dbReference type="Pfam" id="PF09084"/>
    </source>
</evidence>
<reference evidence="2 3" key="1">
    <citation type="journal article" date="2014" name="Genome Announc.">
        <title>Draft Genome Sequence of the Haloacid-Degrading Burkholderia caribensis Strain MBA4.</title>
        <authorList>
            <person name="Pan Y."/>
            <person name="Kong K.F."/>
            <person name="Tsang J.S."/>
        </authorList>
    </citation>
    <scope>NUCLEOTIDE SEQUENCE [LARGE SCALE GENOMIC DNA]</scope>
    <source>
        <strain evidence="2 3">MBA4</strain>
        <plasmid evidence="3">Plasmid</plasmid>
    </source>
</reference>
<gene>
    <name evidence="2" type="ORF">K788_0001936</name>
</gene>
<evidence type="ECO:0000313" key="3">
    <source>
        <dbReference type="Proteomes" id="UP000019146"/>
    </source>
</evidence>
<dbReference type="Proteomes" id="UP000019146">
    <property type="component" value="Plasmid unnamed"/>
</dbReference>
<dbReference type="GO" id="GO:0018796">
    <property type="term" value="F:4,5-dihydroxyphthalate decarboxylase activity"/>
    <property type="evidence" value="ECO:0007669"/>
    <property type="project" value="UniProtKB-EC"/>
</dbReference>
<dbReference type="KEGG" id="bcai:K788_0001936"/>
<sequence length="328" mass="35887">MLTRKVPLKIAIAEHPHTSAIRDGSIPIEGVDAEFITVKPQIGAFRRMVRDVEFDVCELAPTTYIIARAYGAPFVGLPIFVVRRFHHGGLLVRPDAGIKEPKDLEGKKVGVRAYSVTTGVWTRQVLIDEFGLDSSKVTWVVDDEEHVTQLKLPSNVIHAPAGSSLAEMMEKGELSAGFAAAAGIGRTGAPTGGWKEVEADYPDLLPDAATLEADYYQRTGVYPMHGTIVVKDSVLAEHPWIAKSIFDAFAQAKQEWLARLDAGEATSASDKKYLELRKIVGHDPLPYGLQENLRTIETLEATAFKQGLTPRRMSIGELFVDPTGTLAR</sequence>
<feature type="domain" description="SsuA/THI5-like" evidence="1">
    <location>
        <begin position="55"/>
        <end position="254"/>
    </location>
</feature>
<dbReference type="Gene3D" id="3.40.190.10">
    <property type="entry name" value="Periplasmic binding protein-like II"/>
    <property type="match status" value="1"/>
</dbReference>
<organism evidence="2 3">
    <name type="scientific">Paraburkholderia caribensis MBA4</name>
    <dbReference type="NCBI Taxonomy" id="1323664"/>
    <lineage>
        <taxon>Bacteria</taxon>
        <taxon>Pseudomonadati</taxon>
        <taxon>Pseudomonadota</taxon>
        <taxon>Betaproteobacteria</taxon>
        <taxon>Burkholderiales</taxon>
        <taxon>Burkholderiaceae</taxon>
        <taxon>Paraburkholderia</taxon>
    </lineage>
</organism>
<protein>
    <submittedName>
        <fullName evidence="2">4,5-dihydroxyphthalate decarboxylase</fullName>
        <ecNumber evidence="2">4.1.1.55</ecNumber>
    </submittedName>
</protein>
<evidence type="ECO:0000313" key="2">
    <source>
        <dbReference type="EMBL" id="ALL71245.1"/>
    </source>
</evidence>